<reference evidence="2 3" key="1">
    <citation type="submission" date="2022-07" db="EMBL/GenBank/DDBJ databases">
        <title>Genome-wide signatures of adaptation to extreme environments.</title>
        <authorList>
            <person name="Cho C.H."/>
            <person name="Yoon H.S."/>
        </authorList>
    </citation>
    <scope>NUCLEOTIDE SEQUENCE [LARGE SCALE GENOMIC DNA]</scope>
    <source>
        <strain evidence="2 3">DBV 063 E5</strain>
    </source>
</reference>
<dbReference type="Proteomes" id="UP001301350">
    <property type="component" value="Unassembled WGS sequence"/>
</dbReference>
<evidence type="ECO:0000256" key="1">
    <source>
        <dbReference type="SAM" id="Phobius"/>
    </source>
</evidence>
<feature type="transmembrane region" description="Helical" evidence="1">
    <location>
        <begin position="12"/>
        <end position="36"/>
    </location>
</feature>
<protein>
    <submittedName>
        <fullName evidence="2">Uncharacterized protein</fullName>
    </submittedName>
</protein>
<accession>A0AAV9IXW4</accession>
<name>A0AAV9IXW4_CYACA</name>
<evidence type="ECO:0000313" key="3">
    <source>
        <dbReference type="Proteomes" id="UP001301350"/>
    </source>
</evidence>
<sequence>MSRRLPGAGWRVALLFMFLSAFCTAYFVVLHVQFLVPQVWPQAANGVQAREFGATGSAASMWWRSRTRRRARCKPSSTEWSAECIPFLCTALEFEASNYTERLLSSIRHPVAHVVVVVGGKDMLTLKRAQAWTRRYPDVHFVRVPDRIGCAGGWNICIKYMLDVFGVDWGIVANNDISFPVGSLKQTAAAFLEARQRQPGLCLGRIEMDTRPGHGSYSAFVVTREFRDACGLFDENLFPAYLEDFEMDIRAQRLRGDGCVAGNIFSAERFHHGPEGAVVYVSGVQDMVNRDEERSGEARARIGEVLQRGHRSGFQYMADKWGCSVSQQWDACTFQRPFNRTHLTPRDWVYDPAYRRCVLTGTGLQGDHCPYDVSVLAAGNSTGEHVSEV</sequence>
<proteinExistence type="predicted"/>
<dbReference type="AlphaFoldDB" id="A0AAV9IXW4"/>
<keyword evidence="1" id="KW-0812">Transmembrane</keyword>
<keyword evidence="3" id="KW-1185">Reference proteome</keyword>
<dbReference type="EMBL" id="JANCYW010000011">
    <property type="protein sequence ID" value="KAK4537129.1"/>
    <property type="molecule type" value="Genomic_DNA"/>
</dbReference>
<organism evidence="2 3">
    <name type="scientific">Cyanidium caldarium</name>
    <name type="common">Red alga</name>
    <dbReference type="NCBI Taxonomy" id="2771"/>
    <lineage>
        <taxon>Eukaryota</taxon>
        <taxon>Rhodophyta</taxon>
        <taxon>Bangiophyceae</taxon>
        <taxon>Cyanidiales</taxon>
        <taxon>Cyanidiaceae</taxon>
        <taxon>Cyanidium</taxon>
    </lineage>
</organism>
<dbReference type="SUPFAM" id="SSF53448">
    <property type="entry name" value="Nucleotide-diphospho-sugar transferases"/>
    <property type="match status" value="1"/>
</dbReference>
<dbReference type="Gene3D" id="3.90.550.10">
    <property type="entry name" value="Spore Coat Polysaccharide Biosynthesis Protein SpsA, Chain A"/>
    <property type="match status" value="1"/>
</dbReference>
<gene>
    <name evidence="2" type="ORF">CDCA_CDCA11G3154</name>
</gene>
<comment type="caution">
    <text evidence="2">The sequence shown here is derived from an EMBL/GenBank/DDBJ whole genome shotgun (WGS) entry which is preliminary data.</text>
</comment>
<keyword evidence="1" id="KW-0472">Membrane</keyword>
<keyword evidence="1" id="KW-1133">Transmembrane helix</keyword>
<dbReference type="InterPro" id="IPR029044">
    <property type="entry name" value="Nucleotide-diphossugar_trans"/>
</dbReference>
<evidence type="ECO:0000313" key="2">
    <source>
        <dbReference type="EMBL" id="KAK4537129.1"/>
    </source>
</evidence>